<dbReference type="AlphaFoldDB" id="A0AA36FZZ6"/>
<evidence type="ECO:0000256" key="2">
    <source>
        <dbReference type="SAM" id="Phobius"/>
    </source>
</evidence>
<keyword evidence="2" id="KW-0472">Membrane</keyword>
<organism evidence="3 4">
    <name type="scientific">Mesorhabditis spiculigera</name>
    <dbReference type="NCBI Taxonomy" id="96644"/>
    <lineage>
        <taxon>Eukaryota</taxon>
        <taxon>Metazoa</taxon>
        <taxon>Ecdysozoa</taxon>
        <taxon>Nematoda</taxon>
        <taxon>Chromadorea</taxon>
        <taxon>Rhabditida</taxon>
        <taxon>Rhabditina</taxon>
        <taxon>Rhabditomorpha</taxon>
        <taxon>Rhabditoidea</taxon>
        <taxon>Rhabditidae</taxon>
        <taxon>Mesorhabditinae</taxon>
        <taxon>Mesorhabditis</taxon>
    </lineage>
</organism>
<dbReference type="InterPro" id="IPR016187">
    <property type="entry name" value="CTDL_fold"/>
</dbReference>
<feature type="non-terminal residue" evidence="3">
    <location>
        <position position="142"/>
    </location>
</feature>
<name>A0AA36FZZ6_9BILA</name>
<evidence type="ECO:0000313" key="4">
    <source>
        <dbReference type="Proteomes" id="UP001177023"/>
    </source>
</evidence>
<evidence type="ECO:0000313" key="3">
    <source>
        <dbReference type="EMBL" id="CAJ0568242.1"/>
    </source>
</evidence>
<dbReference type="SUPFAM" id="SSF56436">
    <property type="entry name" value="C-type lectin-like"/>
    <property type="match status" value="1"/>
</dbReference>
<keyword evidence="2" id="KW-1133">Transmembrane helix</keyword>
<dbReference type="EMBL" id="CATQJA010001688">
    <property type="protein sequence ID" value="CAJ0568242.1"/>
    <property type="molecule type" value="Genomic_DNA"/>
</dbReference>
<dbReference type="InterPro" id="IPR016186">
    <property type="entry name" value="C-type_lectin-like/link_sf"/>
</dbReference>
<protein>
    <recommendedName>
        <fullName evidence="5">C-type lectin domain-containing protein</fullName>
    </recommendedName>
</protein>
<feature type="region of interest" description="Disordered" evidence="1">
    <location>
        <begin position="115"/>
        <end position="142"/>
    </location>
</feature>
<keyword evidence="4" id="KW-1185">Reference proteome</keyword>
<dbReference type="Proteomes" id="UP001177023">
    <property type="component" value="Unassembled WGS sequence"/>
</dbReference>
<dbReference type="Gene3D" id="3.10.100.10">
    <property type="entry name" value="Mannose-Binding Protein A, subunit A"/>
    <property type="match status" value="1"/>
</dbReference>
<gene>
    <name evidence="3" type="ORF">MSPICULIGERA_LOCUS6767</name>
</gene>
<reference evidence="3" key="1">
    <citation type="submission" date="2023-06" db="EMBL/GenBank/DDBJ databases">
        <authorList>
            <person name="Delattre M."/>
        </authorList>
    </citation>
    <scope>NUCLEOTIDE SEQUENCE</scope>
    <source>
        <strain evidence="3">AF72</strain>
    </source>
</reference>
<accession>A0AA36FZZ6</accession>
<proteinExistence type="predicted"/>
<sequence length="142" mass="16449">MHFKIYLLSWALGLSICCCPVGYYTVRDNPACFTFLRAKNFEDGVEKCRNASGIPYKIPNIFVNKNLYLWSNSSTRVIADEYYLGIRRRDEVWLYWDGSRVDYLHWGPATSNLNRTVGARQEPPDHRGNPPLYEDANARHGL</sequence>
<evidence type="ECO:0000256" key="1">
    <source>
        <dbReference type="SAM" id="MobiDB-lite"/>
    </source>
</evidence>
<keyword evidence="2" id="KW-0812">Transmembrane</keyword>
<evidence type="ECO:0008006" key="5">
    <source>
        <dbReference type="Google" id="ProtNLM"/>
    </source>
</evidence>
<feature type="transmembrane region" description="Helical" evidence="2">
    <location>
        <begin position="7"/>
        <end position="26"/>
    </location>
</feature>
<comment type="caution">
    <text evidence="3">The sequence shown here is derived from an EMBL/GenBank/DDBJ whole genome shotgun (WGS) entry which is preliminary data.</text>
</comment>